<evidence type="ECO:0000313" key="2">
    <source>
        <dbReference type="Proteomes" id="UP000550401"/>
    </source>
</evidence>
<keyword evidence="2" id="KW-1185">Reference proteome</keyword>
<dbReference type="InterPro" id="IPR025459">
    <property type="entry name" value="DUF4279"/>
</dbReference>
<name>A0A839EVV9_9GAMM</name>
<sequence>MPGDPDAQVQRLLARIRADIVVWRALASRFDIDLFCGWFMAGGNEGVELSPATLLALGERGIRLGIDLYAPDDD</sequence>
<accession>A0A839EVV9</accession>
<dbReference type="Proteomes" id="UP000550401">
    <property type="component" value="Unassembled WGS sequence"/>
</dbReference>
<organism evidence="1 2">
    <name type="scientific">Dokdonella fugitiva</name>
    <dbReference type="NCBI Taxonomy" id="328517"/>
    <lineage>
        <taxon>Bacteria</taxon>
        <taxon>Pseudomonadati</taxon>
        <taxon>Pseudomonadota</taxon>
        <taxon>Gammaproteobacteria</taxon>
        <taxon>Lysobacterales</taxon>
        <taxon>Rhodanobacteraceae</taxon>
        <taxon>Dokdonella</taxon>
    </lineage>
</organism>
<gene>
    <name evidence="1" type="ORF">FHW12_000040</name>
</gene>
<dbReference type="AlphaFoldDB" id="A0A839EVV9"/>
<evidence type="ECO:0008006" key="3">
    <source>
        <dbReference type="Google" id="ProtNLM"/>
    </source>
</evidence>
<comment type="caution">
    <text evidence="1">The sequence shown here is derived from an EMBL/GenBank/DDBJ whole genome shotgun (WGS) entry which is preliminary data.</text>
</comment>
<dbReference type="EMBL" id="JACGXL010000001">
    <property type="protein sequence ID" value="MBA8885849.1"/>
    <property type="molecule type" value="Genomic_DNA"/>
</dbReference>
<evidence type="ECO:0000313" key="1">
    <source>
        <dbReference type="EMBL" id="MBA8885849.1"/>
    </source>
</evidence>
<proteinExistence type="predicted"/>
<dbReference type="Pfam" id="PF14106">
    <property type="entry name" value="DUF4279"/>
    <property type="match status" value="1"/>
</dbReference>
<reference evidence="1 2" key="1">
    <citation type="submission" date="2020-07" db="EMBL/GenBank/DDBJ databases">
        <title>Genomic Encyclopedia of Type Strains, Phase IV (KMG-V): Genome sequencing to study the core and pangenomes of soil and plant-associated prokaryotes.</title>
        <authorList>
            <person name="Whitman W."/>
        </authorList>
    </citation>
    <scope>NUCLEOTIDE SEQUENCE [LARGE SCALE GENOMIC DNA]</scope>
    <source>
        <strain evidence="1 2">RH2WT43</strain>
    </source>
</reference>
<protein>
    <recommendedName>
        <fullName evidence="3">DUF4279 domain-containing protein</fullName>
    </recommendedName>
</protein>